<organism evidence="2 3">
    <name type="scientific">Eubacterium album</name>
    <dbReference type="NCBI Taxonomy" id="2978477"/>
    <lineage>
        <taxon>Bacteria</taxon>
        <taxon>Bacillati</taxon>
        <taxon>Bacillota</taxon>
        <taxon>Clostridia</taxon>
        <taxon>Eubacteriales</taxon>
        <taxon>Eubacteriaceae</taxon>
        <taxon>Eubacterium</taxon>
    </lineage>
</organism>
<dbReference type="SUPFAM" id="SSF53822">
    <property type="entry name" value="Periplasmic binding protein-like I"/>
    <property type="match status" value="1"/>
</dbReference>
<name>A0ABT2LXC3_9FIRM</name>
<evidence type="ECO:0000313" key="2">
    <source>
        <dbReference type="EMBL" id="MCT7397946.1"/>
    </source>
</evidence>
<keyword evidence="3" id="KW-1185">Reference proteome</keyword>
<reference evidence="2" key="1">
    <citation type="submission" date="2022-09" db="EMBL/GenBank/DDBJ databases">
        <title>Eubacterium sp. LFL-14 isolated from human feces.</title>
        <authorList>
            <person name="Liu F."/>
        </authorList>
    </citation>
    <scope>NUCLEOTIDE SEQUENCE</scope>
    <source>
        <strain evidence="2">LFL-14</strain>
    </source>
</reference>
<dbReference type="PROSITE" id="PS51257">
    <property type="entry name" value="PROKAR_LIPOPROTEIN"/>
    <property type="match status" value="1"/>
</dbReference>
<gene>
    <name evidence="2" type="ORF">N5B56_02430</name>
</gene>
<keyword evidence="1" id="KW-0732">Signal</keyword>
<dbReference type="CDD" id="cd06325">
    <property type="entry name" value="PBP1_ABC_unchar_transporter"/>
    <property type="match status" value="1"/>
</dbReference>
<feature type="signal peptide" evidence="1">
    <location>
        <begin position="1"/>
        <end position="20"/>
    </location>
</feature>
<comment type="caution">
    <text evidence="2">The sequence shown here is derived from an EMBL/GenBank/DDBJ whole genome shotgun (WGS) entry which is preliminary data.</text>
</comment>
<dbReference type="PANTHER" id="PTHR35271:SF1">
    <property type="entry name" value="ABC TRANSPORTER, SUBSTRATE-BINDING LIPOPROTEIN"/>
    <property type="match status" value="1"/>
</dbReference>
<dbReference type="Pfam" id="PF04392">
    <property type="entry name" value="ABC_sub_bind"/>
    <property type="match status" value="1"/>
</dbReference>
<evidence type="ECO:0000313" key="3">
    <source>
        <dbReference type="Proteomes" id="UP001431199"/>
    </source>
</evidence>
<evidence type="ECO:0000256" key="1">
    <source>
        <dbReference type="SAM" id="SignalP"/>
    </source>
</evidence>
<sequence length="338" mass="35784">MRKMKKVLSVLLTVGMVATAFTGCGGNGSNSSGKTDSKDTNGDGKVKVGVVSMIENGAFTDMRDGIIDELKAQGYEDSQIEYKCAAGDSTALTTIVTNMTDGTYDMVFTIATPPTQAMVNTETDTPVFFCAVSAPVAAGVITDMDKPDKNATGTSNAIPVSDIIDFAQSVTPAKKVGIIYSGNEDNATNTAKQCEEYLDKTSVEYVEKTAPTSNDVESATNALVAEGVDMIFIPNDSIIQDGISTLTDICKEKKIPTYCSSATTVVSGCFATLAIDDKGIGKKTVDIAMDYVNGKKVEDIPAQVVGIDYCTVNKATMEVLGISEDNIKTDYEVKLIEN</sequence>
<feature type="chain" id="PRO_5047254646" evidence="1">
    <location>
        <begin position="21"/>
        <end position="338"/>
    </location>
</feature>
<dbReference type="RefSeq" id="WP_118565577.1">
    <property type="nucleotide sequence ID" value="NZ_JAODBU010000002.1"/>
</dbReference>
<dbReference type="Proteomes" id="UP001431199">
    <property type="component" value="Unassembled WGS sequence"/>
</dbReference>
<dbReference type="Gene3D" id="3.40.50.2300">
    <property type="match status" value="2"/>
</dbReference>
<dbReference type="InterPro" id="IPR007487">
    <property type="entry name" value="ABC_transpt-TYRBP-like"/>
</dbReference>
<protein>
    <submittedName>
        <fullName evidence="2">ABC transporter substrate-binding protein</fullName>
    </submittedName>
</protein>
<proteinExistence type="predicted"/>
<dbReference type="InterPro" id="IPR028082">
    <property type="entry name" value="Peripla_BP_I"/>
</dbReference>
<dbReference type="PANTHER" id="PTHR35271">
    <property type="entry name" value="ABC TRANSPORTER, SUBSTRATE-BINDING LIPOPROTEIN-RELATED"/>
    <property type="match status" value="1"/>
</dbReference>
<accession>A0ABT2LXC3</accession>
<dbReference type="EMBL" id="JAODBU010000002">
    <property type="protein sequence ID" value="MCT7397946.1"/>
    <property type="molecule type" value="Genomic_DNA"/>
</dbReference>